<evidence type="ECO:0000313" key="2">
    <source>
        <dbReference type="EMBL" id="ELU42776.1"/>
    </source>
</evidence>
<protein>
    <submittedName>
        <fullName evidence="2">Uncharacterized protein</fullName>
    </submittedName>
</protein>
<reference evidence="2 3" key="1">
    <citation type="journal article" date="2013" name="Nat. Commun.">
        <title>The evolution and pathogenic mechanisms of the rice sheath blight pathogen.</title>
        <authorList>
            <person name="Zheng A."/>
            <person name="Lin R."/>
            <person name="Xu L."/>
            <person name="Qin P."/>
            <person name="Tang C."/>
            <person name="Ai P."/>
            <person name="Zhang D."/>
            <person name="Liu Y."/>
            <person name="Sun Z."/>
            <person name="Feng H."/>
            <person name="Wang Y."/>
            <person name="Chen Y."/>
            <person name="Liang X."/>
            <person name="Fu R."/>
            <person name="Li Q."/>
            <person name="Zhang J."/>
            <person name="Yu X."/>
            <person name="Xie Z."/>
            <person name="Ding L."/>
            <person name="Guan P."/>
            <person name="Tang J."/>
            <person name="Liang Y."/>
            <person name="Wang S."/>
            <person name="Deng Q."/>
            <person name="Li S."/>
            <person name="Zhu J."/>
            <person name="Wang L."/>
            <person name="Liu H."/>
            <person name="Li P."/>
        </authorList>
    </citation>
    <scope>NUCLEOTIDE SEQUENCE [LARGE SCALE GENOMIC DNA]</scope>
    <source>
        <strain evidence="3">AG-1 IA</strain>
    </source>
</reference>
<dbReference type="Proteomes" id="UP000011668">
    <property type="component" value="Unassembled WGS sequence"/>
</dbReference>
<dbReference type="AlphaFoldDB" id="L8WXK4"/>
<gene>
    <name evidence="2" type="ORF">AG1IA_03194</name>
</gene>
<dbReference type="EMBL" id="AFRT01000721">
    <property type="protein sequence ID" value="ELU42776.1"/>
    <property type="molecule type" value="Genomic_DNA"/>
</dbReference>
<evidence type="ECO:0000313" key="3">
    <source>
        <dbReference type="Proteomes" id="UP000011668"/>
    </source>
</evidence>
<comment type="caution">
    <text evidence="2">The sequence shown here is derived from an EMBL/GenBank/DDBJ whole genome shotgun (WGS) entry which is preliminary data.</text>
</comment>
<organism evidence="2 3">
    <name type="scientific">Thanatephorus cucumeris (strain AG1-IA)</name>
    <name type="common">Rice sheath blight fungus</name>
    <name type="synonym">Rhizoctonia solani</name>
    <dbReference type="NCBI Taxonomy" id="983506"/>
    <lineage>
        <taxon>Eukaryota</taxon>
        <taxon>Fungi</taxon>
        <taxon>Dikarya</taxon>
        <taxon>Basidiomycota</taxon>
        <taxon>Agaricomycotina</taxon>
        <taxon>Agaricomycetes</taxon>
        <taxon>Cantharellales</taxon>
        <taxon>Ceratobasidiaceae</taxon>
        <taxon>Rhizoctonia</taxon>
        <taxon>Rhizoctonia solani AG-1</taxon>
    </lineage>
</organism>
<dbReference type="HOGENOM" id="CLU_537672_0_0_1"/>
<feature type="compositionally biased region" description="Acidic residues" evidence="1">
    <location>
        <begin position="293"/>
        <end position="309"/>
    </location>
</feature>
<accession>L8WXK4</accession>
<name>L8WXK4_THACA</name>
<evidence type="ECO:0000256" key="1">
    <source>
        <dbReference type="SAM" id="MobiDB-lite"/>
    </source>
</evidence>
<sequence>MGEMVDSGGAWEAGRPMIGVEEPVDCLRRWRVRRLRAENHAKSMRAARARIPRMTRRAMAHLGKDESPPPFWSDPVPLEPAPGVADAVAAAELAEAMAEREEALIAELTLAAELNERCLAGFAAVESSTGICSDKVKGHRLVLAVPPASDTACAPERVIDRDTNPVRVVGNIRPLEFAIANVFWIPRVPWIQINHRLCPTLALTHIRTGSSCLGQQSCPLSGNTTAHRCQRFRTNQELAPVNLVRLLRRCISKSSGTSLGASVTTGPSASDPAVVVAVGVGVGTDPHGREPDIGIEEGEEGDTDTEEEEGKAKRRHIAMFIFVTTHPAQALFWTCPNISILCHPPNVANFPQSNHVANWAAGTLLYPGRSRAQSLQPNNNSRLHQLGLPNFHSARDITWTKTIPFLLPGSSTPRVEFVHCVPLLTLASLPIVHSAPLAFWHTLAHSHAWILSSRTVYRHTHSEIRPIAKFRLGPLVYHDGPTIRACTSSDMVLFGEYYTAPGVGSFR</sequence>
<feature type="region of interest" description="Disordered" evidence="1">
    <location>
        <begin position="286"/>
        <end position="311"/>
    </location>
</feature>
<proteinExistence type="predicted"/>
<keyword evidence="3" id="KW-1185">Reference proteome</keyword>